<dbReference type="GO" id="GO:0180010">
    <property type="term" value="P:co-transcriptional mRNA 3'-end processing, cleavage and polyadenylation pathway"/>
    <property type="evidence" value="ECO:0007669"/>
    <property type="project" value="UniProtKB-UniRule"/>
</dbReference>
<dbReference type="PANTHER" id="PTHR19980:SF0">
    <property type="entry name" value="CLEAVAGE STIMULATION FACTOR SUBUNIT 3"/>
    <property type="match status" value="1"/>
</dbReference>
<keyword evidence="2" id="KW-0677">Repeat</keyword>
<feature type="region of interest" description="Disordered" evidence="5">
    <location>
        <begin position="44"/>
        <end position="184"/>
    </location>
</feature>
<dbReference type="STRING" id="56646.A0A2L2T386"/>
<evidence type="ECO:0000313" key="7">
    <source>
        <dbReference type="EMBL" id="CEI63989.1"/>
    </source>
</evidence>
<dbReference type="InterPro" id="IPR011990">
    <property type="entry name" value="TPR-like_helical_dom_sf"/>
</dbReference>
<feature type="region of interest" description="Disordered" evidence="5">
    <location>
        <begin position="938"/>
        <end position="1030"/>
    </location>
</feature>
<comment type="function">
    <text evidence="1 4">Component of the cleavage factor IA (CFIA) complex, which is involved in the endonucleolytic cleavage during polyadenylation-dependent pre-mRNA 3'-end formation.</text>
</comment>
<evidence type="ECO:0000256" key="3">
    <source>
        <dbReference type="ARBA" id="ARBA00023242"/>
    </source>
</evidence>
<feature type="compositionally biased region" description="Acidic residues" evidence="5">
    <location>
        <begin position="81"/>
        <end position="91"/>
    </location>
</feature>
<dbReference type="Gene3D" id="1.25.40.1040">
    <property type="match status" value="1"/>
</dbReference>
<dbReference type="SUPFAM" id="SSF48452">
    <property type="entry name" value="TPR-like"/>
    <property type="match status" value="2"/>
</dbReference>
<dbReference type="GO" id="GO:0003729">
    <property type="term" value="F:mRNA binding"/>
    <property type="evidence" value="ECO:0007669"/>
    <property type="project" value="TreeGrafter"/>
</dbReference>
<feature type="compositionally biased region" description="Polar residues" evidence="5">
    <location>
        <begin position="148"/>
        <end position="165"/>
    </location>
</feature>
<keyword evidence="4" id="KW-0963">Cytoplasm</keyword>
<keyword evidence="8" id="KW-1185">Reference proteome</keyword>
<dbReference type="GO" id="GO:0005634">
    <property type="term" value="C:nucleus"/>
    <property type="evidence" value="ECO:0007669"/>
    <property type="project" value="UniProtKB-SubCell"/>
</dbReference>
<dbReference type="PANTHER" id="PTHR19980">
    <property type="entry name" value="RNA CLEAVAGE STIMULATION FACTOR"/>
    <property type="match status" value="1"/>
</dbReference>
<protein>
    <recommendedName>
        <fullName evidence="4">mRNA 3'-end-processing protein RNA14</fullName>
    </recommendedName>
</protein>
<dbReference type="InterPro" id="IPR003107">
    <property type="entry name" value="HAT"/>
</dbReference>
<feature type="compositionally biased region" description="Acidic residues" evidence="5">
    <location>
        <begin position="128"/>
        <end position="143"/>
    </location>
</feature>
<feature type="compositionally biased region" description="Polar residues" evidence="5">
    <location>
        <begin position="944"/>
        <end position="958"/>
    </location>
</feature>
<sequence length="1030" mass="115417">MIILSPAVFGDAPIEVAYKSRPSKSQHNPSLNICRMASEGTSWGAEDIGAQGDQVQHSEEQVDNYAQDSLASGDADAADNGTEDEGGEYDPESVTIGTPAMVPEPASSGTPQRQTSKPKMSGGFIVEASDDEDDDEGEDEEEQPANAAPQTDAVSTQNQPGPSTTSDEHVPTAPTHAPVPPAVPSNVTPVLAGLDPIALLEFRVKEDPRGDMDAWQELIAAHRDSGTLDQARSTYNRFVEIFPQAADKWVEWIELELKYNNFVDVEQLFGRCLMTVPNVKLWTVYLDYIRRRNDLNNDPNSQARRTVAQSYEFVIDNIGVDRDSGNIWQQYVHFVKNGPGQVGGEDWQDRQKMDQLRAIYKRAVAVPMSTVNNLWKEYDQFEMGLNKMAGRKFIQDRSPAYMSAKSANIALDNITRYLNRTNLPRLPPAPGFNGDQEYRDQVEMWKKWIAWEKEDPLVLKPDEPKAYNQRVLYVYKQALMALRFWPEIWVDAAEWCFQNDIRENDKEVGTELLVEGIKANRESVLLALKHADHIEVNHPGKEADKAAFAQAVRKPYDDVLETLYEMGDKVKEREKLEVSTLKQAAALDPVQASIEENDDDGDEDNKPKRSPMEERILAIQKGYATETQLLSRTISYVWIAMARAMRRIQGKGSQTEGGLRKVFTDARQKGRLTSDVYVAVALLEAVVYKDNVGAKIFERGARLFPNDEMFMIEYLKYLHSKDDTTNARVVFETCINRLVSKPDTLAKAKPLYAYFHKYESQYGELSQISKLEDRMAELFPEDPKLKCFVARFSNETFDPISAPIIISKTAQMRPRQIVPVVEQPVQPISLRNSPMPLRQEQNSRPQYVRATASPKRPLAVDDEELNPPKRLARGVSPLKGAAGRRLDQQRRNQTSALHRDITFLLNILPPASSYDGPRLNSAALVSLLQNTEVPDYSTWKAAGGNQQRFGNPTHTRQASGEFVNRPLSPYGRSSAAAGGYRNSPLRPETGNAYQSNPYPPPEASGQQPTWPQVPGGYGAPAPGQFGGYRY</sequence>
<keyword evidence="3 4" id="KW-0539">Nucleus</keyword>
<dbReference type="Pfam" id="PF05843">
    <property type="entry name" value="Suf"/>
    <property type="match status" value="1"/>
</dbReference>
<evidence type="ECO:0000313" key="8">
    <source>
        <dbReference type="Proteomes" id="UP000245910"/>
    </source>
</evidence>
<organism evidence="7 8">
    <name type="scientific">Fusarium venenatum</name>
    <dbReference type="NCBI Taxonomy" id="56646"/>
    <lineage>
        <taxon>Eukaryota</taxon>
        <taxon>Fungi</taxon>
        <taxon>Dikarya</taxon>
        <taxon>Ascomycota</taxon>
        <taxon>Pezizomycotina</taxon>
        <taxon>Sordariomycetes</taxon>
        <taxon>Hypocreomycetidae</taxon>
        <taxon>Hypocreales</taxon>
        <taxon>Nectriaceae</taxon>
        <taxon>Fusarium</taxon>
    </lineage>
</organism>
<feature type="region of interest" description="Disordered" evidence="5">
    <location>
        <begin position="831"/>
        <end position="854"/>
    </location>
</feature>
<keyword evidence="4" id="KW-0507">mRNA processing</keyword>
<proteinExistence type="predicted"/>
<dbReference type="SMART" id="SM00386">
    <property type="entry name" value="HAT"/>
    <property type="match status" value="5"/>
</dbReference>
<feature type="compositionally biased region" description="Polar residues" evidence="5">
    <location>
        <begin position="107"/>
        <end position="118"/>
    </location>
</feature>
<name>A0A2L2T386_9HYPO</name>
<evidence type="ECO:0000256" key="2">
    <source>
        <dbReference type="ARBA" id="ARBA00022737"/>
    </source>
</evidence>
<dbReference type="InterPro" id="IPR008847">
    <property type="entry name" value="Suf"/>
</dbReference>
<accession>A0A2L2T386</accession>
<evidence type="ECO:0000256" key="5">
    <source>
        <dbReference type="SAM" id="MobiDB-lite"/>
    </source>
</evidence>
<feature type="region of interest" description="Disordered" evidence="5">
    <location>
        <begin position="589"/>
        <end position="611"/>
    </location>
</feature>
<reference evidence="8" key="1">
    <citation type="submission" date="2014-10" db="EMBL/GenBank/DDBJ databases">
        <authorList>
            <person name="King R."/>
        </authorList>
    </citation>
    <scope>NUCLEOTIDE SEQUENCE [LARGE SCALE GENOMIC DNA]</scope>
    <source>
        <strain evidence="8">A3/5</strain>
    </source>
</reference>
<feature type="domain" description="Suppressor of forked" evidence="6">
    <location>
        <begin position="197"/>
        <end position="802"/>
    </location>
</feature>
<dbReference type="EMBL" id="LN649229">
    <property type="protein sequence ID" value="CEI63989.1"/>
    <property type="molecule type" value="Genomic_DNA"/>
</dbReference>
<dbReference type="InterPro" id="IPR045243">
    <property type="entry name" value="Rna14-like"/>
</dbReference>
<dbReference type="AlphaFoldDB" id="A0A2L2T386"/>
<evidence type="ECO:0000256" key="4">
    <source>
        <dbReference type="RuleBase" id="RU369035"/>
    </source>
</evidence>
<dbReference type="GO" id="GO:0005737">
    <property type="term" value="C:cytoplasm"/>
    <property type="evidence" value="ECO:0007669"/>
    <property type="project" value="UniProtKB-SubCell"/>
</dbReference>
<dbReference type="Proteomes" id="UP000245910">
    <property type="component" value="Chromosome I"/>
</dbReference>
<comment type="subcellular location">
    <subcellularLocation>
        <location evidence="4">Nucleus</location>
    </subcellularLocation>
    <subcellularLocation>
        <location evidence="4">Cytoplasm</location>
    </subcellularLocation>
    <text evidence="4">Nucleus and/or cytoplasm.</text>
</comment>
<evidence type="ECO:0000259" key="6">
    <source>
        <dbReference type="Pfam" id="PF05843"/>
    </source>
</evidence>
<feature type="compositionally biased region" description="Low complexity" evidence="5">
    <location>
        <begin position="66"/>
        <end position="79"/>
    </location>
</feature>
<evidence type="ECO:0000256" key="1">
    <source>
        <dbReference type="ARBA" id="ARBA00002863"/>
    </source>
</evidence>